<sequence>MTLRKVCADDARARGAGGDLSMGQPDVVEHAGVPFTRYASRECSGLCAQRWWYENRLGLDTEAWSVELDASDRVLTTSRLTSP</sequence>
<protein>
    <submittedName>
        <fullName evidence="1">Uncharacterized protein</fullName>
    </submittedName>
</protein>
<comment type="caution">
    <text evidence="1">The sequence shown here is derived from an EMBL/GenBank/DDBJ whole genome shotgun (WGS) entry which is preliminary data.</text>
</comment>
<reference evidence="1 2" key="1">
    <citation type="submission" date="2017-06" db="EMBL/GenBank/DDBJ databases">
        <authorList>
            <person name="Kim H.J."/>
            <person name="Triplett B.A."/>
        </authorList>
    </citation>
    <scope>NUCLEOTIDE SEQUENCE [LARGE SCALE GENOMIC DNA]</scope>
    <source>
        <strain evidence="1 2">594</strain>
    </source>
</reference>
<accession>A0A246IFS5</accession>
<gene>
    <name evidence="1" type="ORF">CEE63_00380</name>
</gene>
<proteinExistence type="predicted"/>
<dbReference type="AlphaFoldDB" id="A0A246IFS5"/>
<dbReference type="Proteomes" id="UP000197090">
    <property type="component" value="Unassembled WGS sequence"/>
</dbReference>
<organism evidence="1 2">
    <name type="scientific">Stenotrophomonas maltophilia</name>
    <name type="common">Pseudomonas maltophilia</name>
    <name type="synonym">Xanthomonas maltophilia</name>
    <dbReference type="NCBI Taxonomy" id="40324"/>
    <lineage>
        <taxon>Bacteria</taxon>
        <taxon>Pseudomonadati</taxon>
        <taxon>Pseudomonadota</taxon>
        <taxon>Gammaproteobacteria</taxon>
        <taxon>Lysobacterales</taxon>
        <taxon>Lysobacteraceae</taxon>
        <taxon>Stenotrophomonas</taxon>
        <taxon>Stenotrophomonas maltophilia group</taxon>
    </lineage>
</organism>
<evidence type="ECO:0000313" key="1">
    <source>
        <dbReference type="EMBL" id="OWQ78997.1"/>
    </source>
</evidence>
<name>A0A246IFS5_STEMA</name>
<evidence type="ECO:0000313" key="2">
    <source>
        <dbReference type="Proteomes" id="UP000197090"/>
    </source>
</evidence>
<dbReference type="EMBL" id="NIVX01000002">
    <property type="protein sequence ID" value="OWQ78997.1"/>
    <property type="molecule type" value="Genomic_DNA"/>
</dbReference>